<feature type="compositionally biased region" description="Gly residues" evidence="1">
    <location>
        <begin position="46"/>
        <end position="66"/>
    </location>
</feature>
<keyword evidence="4" id="KW-1185">Reference proteome</keyword>
<dbReference type="PRINTS" id="PR00411">
    <property type="entry name" value="PNDRDTASEI"/>
</dbReference>
<dbReference type="InterPro" id="IPR023753">
    <property type="entry name" value="FAD/NAD-binding_dom"/>
</dbReference>
<dbReference type="EMBL" id="JAAMPI010000187">
    <property type="protein sequence ID" value="KAF4634396.1"/>
    <property type="molecule type" value="Genomic_DNA"/>
</dbReference>
<dbReference type="GO" id="GO:0005737">
    <property type="term" value="C:cytoplasm"/>
    <property type="evidence" value="ECO:0007669"/>
    <property type="project" value="TreeGrafter"/>
</dbReference>
<accession>A0A8H4RS34</accession>
<dbReference type="OrthoDB" id="202203at2759"/>
<proteinExistence type="predicted"/>
<reference evidence="3 4" key="1">
    <citation type="submission" date="2020-03" db="EMBL/GenBank/DDBJ databases">
        <title>Draft Genome Sequence of Cudoniella acicularis.</title>
        <authorList>
            <person name="Buettner E."/>
            <person name="Kellner H."/>
        </authorList>
    </citation>
    <scope>NUCLEOTIDE SEQUENCE [LARGE SCALE GENOMIC DNA]</scope>
    <source>
        <strain evidence="3 4">DSM 108380</strain>
    </source>
</reference>
<feature type="compositionally biased region" description="Polar residues" evidence="1">
    <location>
        <begin position="607"/>
        <end position="623"/>
    </location>
</feature>
<sequence length="797" mass="85866">MSSSLTGLPQPHVVIVGGAYAGLSAALNILRICDGKGLQEGRRRGPGGGRGRGGRGSGSRGRGGRPGASDSERPDFKVSVPSTMPKITLLDARDGFFGAPLAHSFKDFSPKAWIPFSSVPELQRENVTILQGEALKVDPDLKTLTYLPSSSLKEEVRFSYDYLVVATGLQRTWPALPRALSKPQYLRDSDAHINNLRKSEGIVIVGGGAVGIETAAEIKSRHPSKDVTLVHSRGELLSSEALPSEFKSKVLEVLTSTGVKVILGKRMVGIRELADETAGNIQQLDLSDGTKISADVVIQTTSTATPSTSFLPKEVLDENNFVKIGPAAQFQPNSISNFSSYFAIGDIASLLGIKLAGRAINMGKIAAFNITTLLAASEKDLNIEEVEKGLMKLPPPRPTSLKLVMGETAVAFLPDRGGLVWGEEIKERVFGNDMALSRALGSLGLEHLDEGITLLCLYPDVGSRLHRVTQVLKFLQLPFPNNIRTIPTPSSLKPNQHNTAMSRRDPYSGKLPGQSSSKSSSSSRPRPEADATMYPRPQTHGSSKVHSSSSHSTRPPTQAMPSRVDKRSHIPTQVMPSRVDRSSSSSQRPKQPATVYDPPSSSKHHQGSSNQRPKQPVTTYEPPSSSKHHQGSSSHTAPASQGGGSANKSLFKSSYDVEMAAKQTQYSSLSRQEQEQQDKWAQSVIAQTGACVAGYSWIRKSQGYRCEAGSHYTTDELVAEGKGGYLICGTPTAYTKSEWVEIDGDMWYGPYYPREAAKAILEVETILTVVSTTIMTPDINPDSISPRRVDGIGQGGT</sequence>
<evidence type="ECO:0000313" key="4">
    <source>
        <dbReference type="Proteomes" id="UP000566819"/>
    </source>
</evidence>
<dbReference type="Gene3D" id="3.50.50.60">
    <property type="entry name" value="FAD/NAD(P)-binding domain"/>
    <property type="match status" value="2"/>
</dbReference>
<dbReference type="Pfam" id="PF07992">
    <property type="entry name" value="Pyr_redox_2"/>
    <property type="match status" value="1"/>
</dbReference>
<evidence type="ECO:0000256" key="1">
    <source>
        <dbReference type="SAM" id="MobiDB-lite"/>
    </source>
</evidence>
<feature type="domain" description="FAD/NAD(P)-binding" evidence="2">
    <location>
        <begin position="118"/>
        <end position="363"/>
    </location>
</feature>
<dbReference type="AlphaFoldDB" id="A0A8H4RS34"/>
<dbReference type="PANTHER" id="PTHR43735">
    <property type="entry name" value="APOPTOSIS-INDUCING FACTOR 1"/>
    <property type="match status" value="1"/>
</dbReference>
<feature type="compositionally biased region" description="Polar residues" evidence="1">
    <location>
        <begin position="483"/>
        <end position="501"/>
    </location>
</feature>
<dbReference type="PANTHER" id="PTHR43735:SF24">
    <property type="entry name" value="NUCLEOTIDE-DISULPHIDE OXIDOREDUCTASE AMID-LIKE, PUTATIVE (AFU_ORTHOLOGUE AFUA_1G17180)-RELATED"/>
    <property type="match status" value="1"/>
</dbReference>
<gene>
    <name evidence="3" type="ORF">G7Y89_g3697</name>
</gene>
<protein>
    <recommendedName>
        <fullName evidence="2">FAD/NAD(P)-binding domain-containing protein</fullName>
    </recommendedName>
</protein>
<feature type="region of interest" description="Disordered" evidence="1">
    <location>
        <begin position="38"/>
        <end position="79"/>
    </location>
</feature>
<evidence type="ECO:0000313" key="3">
    <source>
        <dbReference type="EMBL" id="KAF4634396.1"/>
    </source>
</evidence>
<dbReference type="GO" id="GO:0050660">
    <property type="term" value="F:flavin adenine dinucleotide binding"/>
    <property type="evidence" value="ECO:0007669"/>
    <property type="project" value="TreeGrafter"/>
</dbReference>
<feature type="region of interest" description="Disordered" evidence="1">
    <location>
        <begin position="483"/>
        <end position="649"/>
    </location>
</feature>
<feature type="compositionally biased region" description="Low complexity" evidence="1">
    <location>
        <begin position="540"/>
        <end position="552"/>
    </location>
</feature>
<evidence type="ECO:0000259" key="2">
    <source>
        <dbReference type="Pfam" id="PF07992"/>
    </source>
</evidence>
<dbReference type="PRINTS" id="PR00368">
    <property type="entry name" value="FADPNR"/>
</dbReference>
<dbReference type="GO" id="GO:0004174">
    <property type="term" value="F:electron-transferring-flavoprotein dehydrogenase activity"/>
    <property type="evidence" value="ECO:0007669"/>
    <property type="project" value="TreeGrafter"/>
</dbReference>
<dbReference type="InterPro" id="IPR036188">
    <property type="entry name" value="FAD/NAD-bd_sf"/>
</dbReference>
<dbReference type="Proteomes" id="UP000566819">
    <property type="component" value="Unassembled WGS sequence"/>
</dbReference>
<name>A0A8H4RS34_9HELO</name>
<dbReference type="SUPFAM" id="SSF51905">
    <property type="entry name" value="FAD/NAD(P)-binding domain"/>
    <property type="match status" value="1"/>
</dbReference>
<organism evidence="3 4">
    <name type="scientific">Cudoniella acicularis</name>
    <dbReference type="NCBI Taxonomy" id="354080"/>
    <lineage>
        <taxon>Eukaryota</taxon>
        <taxon>Fungi</taxon>
        <taxon>Dikarya</taxon>
        <taxon>Ascomycota</taxon>
        <taxon>Pezizomycotina</taxon>
        <taxon>Leotiomycetes</taxon>
        <taxon>Helotiales</taxon>
        <taxon>Tricladiaceae</taxon>
        <taxon>Cudoniella</taxon>
    </lineage>
</organism>
<comment type="caution">
    <text evidence="3">The sequence shown here is derived from an EMBL/GenBank/DDBJ whole genome shotgun (WGS) entry which is preliminary data.</text>
</comment>